<dbReference type="InterPro" id="IPR043128">
    <property type="entry name" value="Rev_trsase/Diguanyl_cyclase"/>
</dbReference>
<dbReference type="InterPro" id="IPR013656">
    <property type="entry name" value="PAS_4"/>
</dbReference>
<evidence type="ECO:0000256" key="1">
    <source>
        <dbReference type="SAM" id="Coils"/>
    </source>
</evidence>
<dbReference type="SMART" id="SM00086">
    <property type="entry name" value="PAC"/>
    <property type="match status" value="1"/>
</dbReference>
<dbReference type="CDD" id="cd00130">
    <property type="entry name" value="PAS"/>
    <property type="match status" value="1"/>
</dbReference>
<dbReference type="AlphaFoldDB" id="A0A8J3LS42"/>
<dbReference type="NCBIfam" id="TIGR00254">
    <property type="entry name" value="GGDEF"/>
    <property type="match status" value="1"/>
</dbReference>
<proteinExistence type="predicted"/>
<dbReference type="Gene3D" id="3.30.450.20">
    <property type="entry name" value="PAS domain"/>
    <property type="match status" value="1"/>
</dbReference>
<dbReference type="CDD" id="cd01949">
    <property type="entry name" value="GGDEF"/>
    <property type="match status" value="1"/>
</dbReference>
<dbReference type="InterPro" id="IPR035965">
    <property type="entry name" value="PAS-like_dom_sf"/>
</dbReference>
<dbReference type="PANTHER" id="PTHR45138">
    <property type="entry name" value="REGULATORY COMPONENTS OF SENSORY TRANSDUCTION SYSTEM"/>
    <property type="match status" value="1"/>
</dbReference>
<evidence type="ECO:0000313" key="5">
    <source>
        <dbReference type="EMBL" id="GIG76604.1"/>
    </source>
</evidence>
<dbReference type="GO" id="GO:0005886">
    <property type="term" value="C:plasma membrane"/>
    <property type="evidence" value="ECO:0007669"/>
    <property type="project" value="TreeGrafter"/>
</dbReference>
<feature type="transmembrane region" description="Helical" evidence="2">
    <location>
        <begin position="67"/>
        <end position="87"/>
    </location>
</feature>
<name>A0A8J3LS42_9ACTN</name>
<dbReference type="SUPFAM" id="SSF55073">
    <property type="entry name" value="Nucleotide cyclase"/>
    <property type="match status" value="1"/>
</dbReference>
<feature type="transmembrane region" description="Helical" evidence="2">
    <location>
        <begin position="6"/>
        <end position="23"/>
    </location>
</feature>
<dbReference type="Pfam" id="PF00990">
    <property type="entry name" value="GGDEF"/>
    <property type="match status" value="1"/>
</dbReference>
<dbReference type="SUPFAM" id="SSF55785">
    <property type="entry name" value="PYP-like sensor domain (PAS domain)"/>
    <property type="match status" value="1"/>
</dbReference>
<feature type="domain" description="PAC" evidence="3">
    <location>
        <begin position="294"/>
        <end position="346"/>
    </location>
</feature>
<dbReference type="InterPro" id="IPR031621">
    <property type="entry name" value="HisKA_7TM"/>
</dbReference>
<dbReference type="Pfam" id="PF08448">
    <property type="entry name" value="PAS_4"/>
    <property type="match status" value="1"/>
</dbReference>
<feature type="transmembrane region" description="Helical" evidence="2">
    <location>
        <begin position="99"/>
        <end position="120"/>
    </location>
</feature>
<protein>
    <submittedName>
        <fullName evidence="5">GGDEF domain-containing protein</fullName>
    </submittedName>
</protein>
<dbReference type="InterPro" id="IPR000700">
    <property type="entry name" value="PAS-assoc_C"/>
</dbReference>
<dbReference type="EMBL" id="BONU01000064">
    <property type="protein sequence ID" value="GIG76604.1"/>
    <property type="molecule type" value="Genomic_DNA"/>
</dbReference>
<keyword evidence="2" id="KW-1133">Transmembrane helix</keyword>
<dbReference type="InterPro" id="IPR050469">
    <property type="entry name" value="Diguanylate_Cyclase"/>
</dbReference>
<dbReference type="GO" id="GO:0043709">
    <property type="term" value="P:cell adhesion involved in single-species biofilm formation"/>
    <property type="evidence" value="ECO:0007669"/>
    <property type="project" value="TreeGrafter"/>
</dbReference>
<keyword evidence="1" id="KW-0175">Coiled coil</keyword>
<accession>A0A8J3LS42</accession>
<feature type="transmembrane region" description="Helical" evidence="2">
    <location>
        <begin position="140"/>
        <end position="163"/>
    </location>
</feature>
<dbReference type="PROSITE" id="PS50887">
    <property type="entry name" value="GGDEF"/>
    <property type="match status" value="1"/>
</dbReference>
<dbReference type="Pfam" id="PF16927">
    <property type="entry name" value="HisKA_7TM"/>
    <property type="match status" value="1"/>
</dbReference>
<feature type="domain" description="GGDEF" evidence="4">
    <location>
        <begin position="399"/>
        <end position="531"/>
    </location>
</feature>
<dbReference type="InterPro" id="IPR000014">
    <property type="entry name" value="PAS"/>
</dbReference>
<dbReference type="Proteomes" id="UP000653674">
    <property type="component" value="Unassembled WGS sequence"/>
</dbReference>
<dbReference type="Gene3D" id="3.30.70.270">
    <property type="match status" value="1"/>
</dbReference>
<evidence type="ECO:0000313" key="6">
    <source>
        <dbReference type="Proteomes" id="UP000653674"/>
    </source>
</evidence>
<gene>
    <name evidence="5" type="ORF">Pfl04_50080</name>
</gene>
<dbReference type="InterPro" id="IPR001610">
    <property type="entry name" value="PAC"/>
</dbReference>
<reference evidence="5" key="1">
    <citation type="submission" date="2021-01" db="EMBL/GenBank/DDBJ databases">
        <title>Whole genome shotgun sequence of Planosporangium flavigriseum NBRC 105377.</title>
        <authorList>
            <person name="Komaki H."/>
            <person name="Tamura T."/>
        </authorList>
    </citation>
    <scope>NUCLEOTIDE SEQUENCE</scope>
    <source>
        <strain evidence="5">NBRC 105377</strain>
    </source>
</reference>
<dbReference type="PROSITE" id="PS50113">
    <property type="entry name" value="PAC"/>
    <property type="match status" value="1"/>
</dbReference>
<keyword evidence="2" id="KW-0812">Transmembrane</keyword>
<evidence type="ECO:0000259" key="3">
    <source>
        <dbReference type="PROSITE" id="PS50113"/>
    </source>
</evidence>
<feature type="transmembrane region" description="Helical" evidence="2">
    <location>
        <begin position="30"/>
        <end position="47"/>
    </location>
</feature>
<feature type="transmembrane region" description="Helical" evidence="2">
    <location>
        <begin position="175"/>
        <end position="196"/>
    </location>
</feature>
<dbReference type="GO" id="GO:1902201">
    <property type="term" value="P:negative regulation of bacterial-type flagellum-dependent cell motility"/>
    <property type="evidence" value="ECO:0007669"/>
    <property type="project" value="TreeGrafter"/>
</dbReference>
<evidence type="ECO:0000259" key="4">
    <source>
        <dbReference type="PROSITE" id="PS50887"/>
    </source>
</evidence>
<dbReference type="RefSeq" id="WP_168080143.1">
    <property type="nucleotide sequence ID" value="NZ_BAAAQJ010000018.1"/>
</dbReference>
<dbReference type="InterPro" id="IPR000160">
    <property type="entry name" value="GGDEF_dom"/>
</dbReference>
<dbReference type="InterPro" id="IPR029787">
    <property type="entry name" value="Nucleotide_cyclase"/>
</dbReference>
<dbReference type="PANTHER" id="PTHR45138:SF9">
    <property type="entry name" value="DIGUANYLATE CYCLASE DGCM-RELATED"/>
    <property type="match status" value="1"/>
</dbReference>
<dbReference type="SMART" id="SM00267">
    <property type="entry name" value="GGDEF"/>
    <property type="match status" value="1"/>
</dbReference>
<feature type="coiled-coil region" evidence="1">
    <location>
        <begin position="334"/>
        <end position="371"/>
    </location>
</feature>
<keyword evidence="2" id="KW-0472">Membrane</keyword>
<organism evidence="5 6">
    <name type="scientific">Planosporangium flavigriseum</name>
    <dbReference type="NCBI Taxonomy" id="373681"/>
    <lineage>
        <taxon>Bacteria</taxon>
        <taxon>Bacillati</taxon>
        <taxon>Actinomycetota</taxon>
        <taxon>Actinomycetes</taxon>
        <taxon>Micromonosporales</taxon>
        <taxon>Micromonosporaceae</taxon>
        <taxon>Planosporangium</taxon>
    </lineage>
</organism>
<dbReference type="GO" id="GO:0052621">
    <property type="term" value="F:diguanylate cyclase activity"/>
    <property type="evidence" value="ECO:0007669"/>
    <property type="project" value="TreeGrafter"/>
</dbReference>
<sequence length="536" mass="58851">MLTFALLFAVSAIGSMVATAIMWPRRRTTPAAGAMTLALMGVTWWSAVKMGSVLAPTLESKLALETAIYPGVGAMVAAMFCYTNAMADRAWTLSRRTALLLVIEPVLSVVIALTNPWHHWFYASAQLIGSPPVLAPRPGWAFYAHTAYSYTLLALVIIVMVRSLVRAPRAYRRHFAWPLVAFLPPLVGNVVTVLFMKEGKTVGLTPIFFTITAAVCCWALFRQALPDLVPVAGRQILETISDAVIVIDRSWRVLDVNPAAKRLIRRLQPTTSGTIVGLSARDVLGMDWALAADSESEYVMTAADGARVDLNIRHSPLYDNSNNVIGWVLVAHDVTERNRQRHELRVTNEELRQQLLAVEQLRADLAELVTRDSLTGLHNRRYLIDVLEREVARARTGFQPLSVVMLDIDHFKRVNDRYGHAVGDEVITATAQRIVALIEEGETAARYGGEEFLLVLPGCTAERARKRAEALREMCERSPLLIGGEVVISTISAGVAESLSSDGPAALIDAADQALYVAKTLGRNRVEMARMSTATT</sequence>
<keyword evidence="6" id="KW-1185">Reference proteome</keyword>
<dbReference type="FunFam" id="3.30.70.270:FF:000001">
    <property type="entry name" value="Diguanylate cyclase domain protein"/>
    <property type="match status" value="1"/>
</dbReference>
<comment type="caution">
    <text evidence="5">The sequence shown here is derived from an EMBL/GenBank/DDBJ whole genome shotgun (WGS) entry which is preliminary data.</text>
</comment>
<evidence type="ECO:0000256" key="2">
    <source>
        <dbReference type="SAM" id="Phobius"/>
    </source>
</evidence>